<feature type="domain" description="UDP-glucose/GDP-mannose dehydrogenase N-terminal" evidence="3">
    <location>
        <begin position="38"/>
        <end position="192"/>
    </location>
</feature>
<dbReference type="PANTHER" id="PTHR11374:SF3">
    <property type="entry name" value="UDP-GLUCOSE 6-DEHYDROGENASE"/>
    <property type="match status" value="1"/>
</dbReference>
<evidence type="ECO:0000313" key="4">
    <source>
        <dbReference type="EMBL" id="EME43333.1"/>
    </source>
</evidence>
<evidence type="ECO:0008006" key="6">
    <source>
        <dbReference type="Google" id="ProtNLM"/>
    </source>
</evidence>
<dbReference type="Gene3D" id="3.40.50.720">
    <property type="entry name" value="NAD(P)-binding Rossmann-like Domain"/>
    <property type="match status" value="3"/>
</dbReference>
<gene>
    <name evidence="4" type="ORF">DOTSEDRAFT_54187</name>
</gene>
<dbReference type="InterPro" id="IPR028356">
    <property type="entry name" value="UDPglc_DH_euk"/>
</dbReference>
<keyword evidence="5" id="KW-1185">Reference proteome</keyword>
<dbReference type="InterPro" id="IPR001732">
    <property type="entry name" value="UDP-Glc/GDP-Man_DH_N"/>
</dbReference>
<dbReference type="GO" id="GO:0003979">
    <property type="term" value="F:UDP-glucose 6-dehydrogenase activity"/>
    <property type="evidence" value="ECO:0007669"/>
    <property type="project" value="UniProtKB-EC"/>
</dbReference>
<accession>M2WMU1</accession>
<dbReference type="eggNOG" id="KOG2666">
    <property type="taxonomic scope" value="Eukaryota"/>
</dbReference>
<comment type="catalytic activity">
    <reaction evidence="1">
        <text>UDP-alpha-D-glucose + 2 NAD(+) + H2O = UDP-alpha-D-glucuronate + 2 NADH + 3 H(+)</text>
        <dbReference type="Rhea" id="RHEA:23596"/>
        <dbReference type="ChEBI" id="CHEBI:15377"/>
        <dbReference type="ChEBI" id="CHEBI:15378"/>
        <dbReference type="ChEBI" id="CHEBI:57540"/>
        <dbReference type="ChEBI" id="CHEBI:57945"/>
        <dbReference type="ChEBI" id="CHEBI:58052"/>
        <dbReference type="ChEBI" id="CHEBI:58885"/>
        <dbReference type="EC" id="1.1.1.22"/>
    </reaction>
</comment>
<dbReference type="GO" id="GO:0005634">
    <property type="term" value="C:nucleus"/>
    <property type="evidence" value="ECO:0007669"/>
    <property type="project" value="TreeGrafter"/>
</dbReference>
<feature type="domain" description="UDP-glucose/GDP-mannose dehydrogenase dimerisation" evidence="2">
    <location>
        <begin position="204"/>
        <end position="257"/>
    </location>
</feature>
<dbReference type="OrthoDB" id="5059218at2759"/>
<dbReference type="Proteomes" id="UP000016933">
    <property type="component" value="Unassembled WGS sequence"/>
</dbReference>
<evidence type="ECO:0000259" key="3">
    <source>
        <dbReference type="Pfam" id="PF03721"/>
    </source>
</evidence>
<dbReference type="InterPro" id="IPR014026">
    <property type="entry name" value="UDP-Glc/GDP-Man_DH_dimer"/>
</dbReference>
<dbReference type="GO" id="GO:0051287">
    <property type="term" value="F:NAD binding"/>
    <property type="evidence" value="ECO:0007669"/>
    <property type="project" value="InterPro"/>
</dbReference>
<dbReference type="AlphaFoldDB" id="M2WMU1"/>
<proteinExistence type="predicted"/>
<evidence type="ECO:0000313" key="5">
    <source>
        <dbReference type="Proteomes" id="UP000016933"/>
    </source>
</evidence>
<reference evidence="5" key="1">
    <citation type="journal article" date="2012" name="PLoS Genet.">
        <title>The genomes of the fungal plant pathogens Cladosporium fulvum and Dothistroma septosporum reveal adaptation to different hosts and lifestyles but also signatures of common ancestry.</title>
        <authorList>
            <person name="de Wit P.J.G.M."/>
            <person name="van der Burgt A."/>
            <person name="Oekmen B."/>
            <person name="Stergiopoulos I."/>
            <person name="Abd-Elsalam K.A."/>
            <person name="Aerts A.L."/>
            <person name="Bahkali A.H."/>
            <person name="Beenen H.G."/>
            <person name="Chettri P."/>
            <person name="Cox M.P."/>
            <person name="Datema E."/>
            <person name="de Vries R.P."/>
            <person name="Dhillon B."/>
            <person name="Ganley A.R."/>
            <person name="Griffiths S.A."/>
            <person name="Guo Y."/>
            <person name="Hamelin R.C."/>
            <person name="Henrissat B."/>
            <person name="Kabir M.S."/>
            <person name="Jashni M.K."/>
            <person name="Kema G."/>
            <person name="Klaubauf S."/>
            <person name="Lapidus A."/>
            <person name="Levasseur A."/>
            <person name="Lindquist E."/>
            <person name="Mehrabi R."/>
            <person name="Ohm R.A."/>
            <person name="Owen T.J."/>
            <person name="Salamov A."/>
            <person name="Schwelm A."/>
            <person name="Schijlen E."/>
            <person name="Sun H."/>
            <person name="van den Burg H.A."/>
            <person name="van Ham R.C.H.J."/>
            <person name="Zhang S."/>
            <person name="Goodwin S.B."/>
            <person name="Grigoriev I.V."/>
            <person name="Collemare J."/>
            <person name="Bradshaw R.E."/>
        </authorList>
    </citation>
    <scope>NUCLEOTIDE SEQUENCE [LARGE SCALE GENOMIC DNA]</scope>
    <source>
        <strain evidence="5">NZE10 / CBS 128990</strain>
    </source>
</reference>
<dbReference type="Pfam" id="PF00984">
    <property type="entry name" value="UDPG_MGDP_dh"/>
    <property type="match status" value="1"/>
</dbReference>
<organism evidence="4 5">
    <name type="scientific">Dothistroma septosporum (strain NZE10 / CBS 128990)</name>
    <name type="common">Red band needle blight fungus</name>
    <name type="synonym">Mycosphaerella pini</name>
    <dbReference type="NCBI Taxonomy" id="675120"/>
    <lineage>
        <taxon>Eukaryota</taxon>
        <taxon>Fungi</taxon>
        <taxon>Dikarya</taxon>
        <taxon>Ascomycota</taxon>
        <taxon>Pezizomycotina</taxon>
        <taxon>Dothideomycetes</taxon>
        <taxon>Dothideomycetidae</taxon>
        <taxon>Mycosphaerellales</taxon>
        <taxon>Mycosphaerellaceae</taxon>
        <taxon>Dothistroma</taxon>
    </lineage>
</organism>
<dbReference type="InterPro" id="IPR008927">
    <property type="entry name" value="6-PGluconate_DH-like_C_sf"/>
</dbReference>
<dbReference type="OMA" id="IMEAHRP"/>
<dbReference type="SUPFAM" id="SSF48179">
    <property type="entry name" value="6-phosphogluconate dehydrogenase C-terminal domain-like"/>
    <property type="match status" value="1"/>
</dbReference>
<dbReference type="PANTHER" id="PTHR11374">
    <property type="entry name" value="UDP-GLUCOSE DEHYDROGENASE/UDP-MANNAC DEHYDROGENASE"/>
    <property type="match status" value="1"/>
</dbReference>
<dbReference type="InterPro" id="IPR036291">
    <property type="entry name" value="NAD(P)-bd_dom_sf"/>
</dbReference>
<name>M2WMU1_DOTSN</name>
<dbReference type="GO" id="GO:0006024">
    <property type="term" value="P:glycosaminoglycan biosynthetic process"/>
    <property type="evidence" value="ECO:0007669"/>
    <property type="project" value="TreeGrafter"/>
</dbReference>
<reference evidence="4 5" key="2">
    <citation type="journal article" date="2012" name="PLoS Pathog.">
        <title>Diverse lifestyles and strategies of plant pathogenesis encoded in the genomes of eighteen Dothideomycetes fungi.</title>
        <authorList>
            <person name="Ohm R.A."/>
            <person name="Feau N."/>
            <person name="Henrissat B."/>
            <person name="Schoch C.L."/>
            <person name="Horwitz B.A."/>
            <person name="Barry K.W."/>
            <person name="Condon B.J."/>
            <person name="Copeland A.C."/>
            <person name="Dhillon B."/>
            <person name="Glaser F."/>
            <person name="Hesse C.N."/>
            <person name="Kosti I."/>
            <person name="LaButti K."/>
            <person name="Lindquist E.A."/>
            <person name="Lucas S."/>
            <person name="Salamov A.A."/>
            <person name="Bradshaw R.E."/>
            <person name="Ciuffetti L."/>
            <person name="Hamelin R.C."/>
            <person name="Kema G.H.J."/>
            <person name="Lawrence C."/>
            <person name="Scott J.A."/>
            <person name="Spatafora J.W."/>
            <person name="Turgeon B.G."/>
            <person name="de Wit P.J.G.M."/>
            <person name="Zhong S."/>
            <person name="Goodwin S.B."/>
            <person name="Grigoriev I.V."/>
        </authorList>
    </citation>
    <scope>NUCLEOTIDE SEQUENCE [LARGE SCALE GENOMIC DNA]</scope>
    <source>
        <strain evidence="5">NZE10 / CBS 128990</strain>
    </source>
</reference>
<dbReference type="HOGENOM" id="CLU_621158_0_0_1"/>
<evidence type="ECO:0000259" key="2">
    <source>
        <dbReference type="Pfam" id="PF00984"/>
    </source>
</evidence>
<protein>
    <recommendedName>
        <fullName evidence="6">UDP-glucose 6-dehydrogenase</fullName>
    </recommendedName>
</protein>
<evidence type="ECO:0000256" key="1">
    <source>
        <dbReference type="ARBA" id="ARBA00047473"/>
    </source>
</evidence>
<dbReference type="Pfam" id="PF03721">
    <property type="entry name" value="UDPG_MGDP_dh_N"/>
    <property type="match status" value="1"/>
</dbReference>
<dbReference type="EMBL" id="KB446540">
    <property type="protein sequence ID" value="EME43333.1"/>
    <property type="molecule type" value="Genomic_DNA"/>
</dbReference>
<dbReference type="STRING" id="675120.M2WMU1"/>
<sequence length="441" mass="47103">MSEMVLSHRPATPTQPALHAVFPDILNPDTASNVPIRSVCCIGAGYVGGPTAAVIALYNPHVRVTVVDRDELRINAWKGRHLPIHEPGLVDVVRLARDGSTSSRHVSGARQPNLFFPTSCTQIIAEADMVLISVNTNTKKRGVGAGRATDMTALEGAARDVAIHAKAGTIIAEKSTVPVKTVQLIKDIMEAHRPGLVFPQHQYISAICEKTGADVGEIAKSVGLDPRIGPQFLKAGLAFGGSCFRKDIASLTYLADHWDCLKLRFNGSSEGDIRRELSILEGEYPVAKPNGPIEVVLDSYAACADSSAVLVLTDWDMFKDTMISSSKPIVHDTCGAPPGAIPLSDHAVKPAMPAKTSSLPATMAEQLIPELACPSECGECANALATGQFADKNITTPLSWSAISQSVREPRWVFDGRGLLDFHPMTSLGSRLETLGQASIY</sequence>
<dbReference type="SUPFAM" id="SSF51735">
    <property type="entry name" value="NAD(P)-binding Rossmann-fold domains"/>
    <property type="match status" value="1"/>
</dbReference>